<feature type="repeat" description="ANK" evidence="3">
    <location>
        <begin position="23"/>
        <end position="55"/>
    </location>
</feature>
<evidence type="ECO:0000256" key="2">
    <source>
        <dbReference type="ARBA" id="ARBA00023043"/>
    </source>
</evidence>
<sequence>MGYDHMTELLLNTPIPIDSKDKNERTALHWAAVGGHVEVVKLLIDRKAGLELKDVDDSTPLILAILNDHEAVFKLLVETEQLSLDELDSYGRTPLFLAATHGYEHFVTQLISRGCQIAVTDFYSSTLLHVAVRSGLESLVCILLGSETFELDSEDCLGRTPRWWSRRCGHSAIETLLVDHAISQGIELRDSGEVPRISTADASLKSRPWCDVCTLVIDYDGRYCGCPEGCFQGRLAICSDCYELGARCMDSSHEVDWKVAPRPTES</sequence>
<dbReference type="Proteomes" id="UP000247810">
    <property type="component" value="Unassembled WGS sequence"/>
</dbReference>
<reference evidence="4 5" key="1">
    <citation type="submission" date="2018-02" db="EMBL/GenBank/DDBJ databases">
        <title>The genomes of Aspergillus section Nigri reveals drivers in fungal speciation.</title>
        <authorList>
            <consortium name="DOE Joint Genome Institute"/>
            <person name="Vesth T.C."/>
            <person name="Nybo J."/>
            <person name="Theobald S."/>
            <person name="Brandl J."/>
            <person name="Frisvad J.C."/>
            <person name="Nielsen K.F."/>
            <person name="Lyhne E.K."/>
            <person name="Kogle M.E."/>
            <person name="Kuo A."/>
            <person name="Riley R."/>
            <person name="Clum A."/>
            <person name="Nolan M."/>
            <person name="Lipzen A."/>
            <person name="Salamov A."/>
            <person name="Henrissat B."/>
            <person name="Wiebenga A."/>
            <person name="De vries R.P."/>
            <person name="Grigoriev I.V."/>
            <person name="Mortensen U.H."/>
            <person name="Andersen M.R."/>
            <person name="Baker S.E."/>
        </authorList>
    </citation>
    <scope>NUCLEOTIDE SEQUENCE [LARGE SCALE GENOMIC DNA]</scope>
    <source>
        <strain evidence="4 5">CBS 707.79</strain>
    </source>
</reference>
<evidence type="ECO:0000313" key="4">
    <source>
        <dbReference type="EMBL" id="PYH91400.1"/>
    </source>
</evidence>
<dbReference type="PANTHER" id="PTHR24198:SF193">
    <property type="match status" value="1"/>
</dbReference>
<dbReference type="InterPro" id="IPR036770">
    <property type="entry name" value="Ankyrin_rpt-contain_sf"/>
</dbReference>
<feature type="repeat" description="ANK" evidence="3">
    <location>
        <begin position="90"/>
        <end position="122"/>
    </location>
</feature>
<dbReference type="PROSITE" id="PS50297">
    <property type="entry name" value="ANK_REP_REGION"/>
    <property type="match status" value="2"/>
</dbReference>
<accession>A0A319D2E0</accession>
<evidence type="ECO:0000256" key="3">
    <source>
        <dbReference type="PROSITE-ProRule" id="PRU00023"/>
    </source>
</evidence>
<keyword evidence="5" id="KW-1185">Reference proteome</keyword>
<dbReference type="AlphaFoldDB" id="A0A319D2E0"/>
<keyword evidence="2 3" id="KW-0040">ANK repeat</keyword>
<dbReference type="PROSITE" id="PS50088">
    <property type="entry name" value="ANK_REPEAT"/>
    <property type="match status" value="2"/>
</dbReference>
<dbReference type="PANTHER" id="PTHR24198">
    <property type="entry name" value="ANKYRIN REPEAT AND PROTEIN KINASE DOMAIN-CONTAINING PROTEIN"/>
    <property type="match status" value="1"/>
</dbReference>
<organism evidence="4 5">
    <name type="scientific">Aspergillus ellipticus CBS 707.79</name>
    <dbReference type="NCBI Taxonomy" id="1448320"/>
    <lineage>
        <taxon>Eukaryota</taxon>
        <taxon>Fungi</taxon>
        <taxon>Dikarya</taxon>
        <taxon>Ascomycota</taxon>
        <taxon>Pezizomycotina</taxon>
        <taxon>Eurotiomycetes</taxon>
        <taxon>Eurotiomycetidae</taxon>
        <taxon>Eurotiales</taxon>
        <taxon>Aspergillaceae</taxon>
        <taxon>Aspergillus</taxon>
        <taxon>Aspergillus subgen. Circumdati</taxon>
    </lineage>
</organism>
<dbReference type="InterPro" id="IPR002110">
    <property type="entry name" value="Ankyrin_rpt"/>
</dbReference>
<evidence type="ECO:0000256" key="1">
    <source>
        <dbReference type="ARBA" id="ARBA00022737"/>
    </source>
</evidence>
<dbReference type="Gene3D" id="1.25.40.20">
    <property type="entry name" value="Ankyrin repeat-containing domain"/>
    <property type="match status" value="2"/>
</dbReference>
<keyword evidence="1" id="KW-0677">Repeat</keyword>
<name>A0A319D2E0_9EURO</name>
<dbReference type="EMBL" id="KZ825946">
    <property type="protein sequence ID" value="PYH91400.1"/>
    <property type="molecule type" value="Genomic_DNA"/>
</dbReference>
<dbReference type="VEuPathDB" id="FungiDB:BO71DRAFT_332273"/>
<evidence type="ECO:0000313" key="5">
    <source>
        <dbReference type="Proteomes" id="UP000247810"/>
    </source>
</evidence>
<dbReference type="OrthoDB" id="341259at2759"/>
<dbReference type="STRING" id="1448320.A0A319D2E0"/>
<dbReference type="SUPFAM" id="SSF48403">
    <property type="entry name" value="Ankyrin repeat"/>
    <property type="match status" value="1"/>
</dbReference>
<dbReference type="Pfam" id="PF12796">
    <property type="entry name" value="Ank_2"/>
    <property type="match status" value="1"/>
</dbReference>
<dbReference type="SMART" id="SM00248">
    <property type="entry name" value="ANK"/>
    <property type="match status" value="4"/>
</dbReference>
<gene>
    <name evidence="4" type="ORF">BO71DRAFT_332273</name>
</gene>
<dbReference type="Pfam" id="PF00023">
    <property type="entry name" value="Ank"/>
    <property type="match status" value="1"/>
</dbReference>
<proteinExistence type="predicted"/>
<protein>
    <submittedName>
        <fullName evidence="4">Ankyrin</fullName>
    </submittedName>
</protein>